<proteinExistence type="predicted"/>
<name>D3J0P8_HELPX</name>
<dbReference type="AlphaFoldDB" id="D3J0P8"/>
<protein>
    <submittedName>
        <fullName evidence="1">Outer membrane protein</fullName>
    </submittedName>
</protein>
<dbReference type="EMBL" id="GQ380626">
    <property type="protein sequence ID" value="ADC41908.1"/>
    <property type="molecule type" value="Genomic_DNA"/>
</dbReference>
<accession>D3J0P8</accession>
<gene>
    <name evidence="1" type="primary">oipA</name>
</gene>
<reference evidence="1" key="1">
    <citation type="submission" date="2009-07" db="EMBL/GenBank/DDBJ databases">
        <title>Distribution of the new virulence genes: oipA, dupA and vacA-i among Cuban Helicobacter pylori isolates.</title>
        <authorList>
            <person name="Torres L.E."/>
            <person name="Atherton J."/>
            <person name="Rodriguez B.L."/>
            <person name="Gonzalez L."/>
            <person name="Melian K."/>
            <person name="Moreno A."/>
            <person name="Alonso J."/>
            <person name="Hernandez M."/>
            <person name="Reyes O."/>
            <person name="Bermudez L."/>
        </authorList>
    </citation>
    <scope>NUCLEOTIDE SEQUENCE</scope>
    <source>
        <strain evidence="1">Hpcnic-56</strain>
    </source>
</reference>
<sequence>MKKALLLTPLSPPFWPPAERKGVLFRFDFSRRKLFSRDKGPSGKKF</sequence>
<organism evidence="1">
    <name type="scientific">Helicobacter pylori</name>
    <name type="common">Campylobacter pylori</name>
    <dbReference type="NCBI Taxonomy" id="210"/>
    <lineage>
        <taxon>Bacteria</taxon>
        <taxon>Pseudomonadati</taxon>
        <taxon>Campylobacterota</taxon>
        <taxon>Epsilonproteobacteria</taxon>
        <taxon>Campylobacterales</taxon>
        <taxon>Helicobacteraceae</taxon>
        <taxon>Helicobacter</taxon>
    </lineage>
</organism>
<evidence type="ECO:0000313" key="1">
    <source>
        <dbReference type="EMBL" id="ADC41908.1"/>
    </source>
</evidence>
<feature type="non-terminal residue" evidence="1">
    <location>
        <position position="46"/>
    </location>
</feature>